<dbReference type="PANTHER" id="PTHR43875:SF1">
    <property type="entry name" value="OSMOPROTECTIVE COMPOUNDS UPTAKE ATP-BINDING PROTEIN GGTA"/>
    <property type="match status" value="1"/>
</dbReference>
<dbReference type="InterPro" id="IPR003439">
    <property type="entry name" value="ABC_transporter-like_ATP-bd"/>
</dbReference>
<dbReference type="Gene3D" id="2.40.50.100">
    <property type="match status" value="1"/>
</dbReference>
<dbReference type="SUPFAM" id="SSF50331">
    <property type="entry name" value="MOP-like"/>
    <property type="match status" value="1"/>
</dbReference>
<dbReference type="InterPro" id="IPR012340">
    <property type="entry name" value="NA-bd_OB-fold"/>
</dbReference>
<dbReference type="InterPro" id="IPR047641">
    <property type="entry name" value="ABC_transpr_MalK/UgpC-like"/>
</dbReference>
<dbReference type="InterPro" id="IPR017871">
    <property type="entry name" value="ABC_transporter-like_CS"/>
</dbReference>
<dbReference type="Gene3D" id="3.40.50.300">
    <property type="entry name" value="P-loop containing nucleotide triphosphate hydrolases"/>
    <property type="match status" value="1"/>
</dbReference>
<gene>
    <name evidence="5" type="ORF">PAT3040_02137</name>
</gene>
<dbReference type="GO" id="GO:0008643">
    <property type="term" value="P:carbohydrate transport"/>
    <property type="evidence" value="ECO:0007669"/>
    <property type="project" value="InterPro"/>
</dbReference>
<evidence type="ECO:0000256" key="3">
    <source>
        <dbReference type="ARBA" id="ARBA00022840"/>
    </source>
</evidence>
<evidence type="ECO:0000259" key="4">
    <source>
        <dbReference type="PROSITE" id="PS50893"/>
    </source>
</evidence>
<dbReference type="Gene3D" id="2.40.50.140">
    <property type="entry name" value="Nucleic acid-binding proteins"/>
    <property type="match status" value="1"/>
</dbReference>
<dbReference type="SUPFAM" id="SSF52540">
    <property type="entry name" value="P-loop containing nucleoside triphosphate hydrolases"/>
    <property type="match status" value="1"/>
</dbReference>
<dbReference type="CDD" id="cd03301">
    <property type="entry name" value="ABC_MalK_N"/>
    <property type="match status" value="1"/>
</dbReference>
<evidence type="ECO:0000256" key="1">
    <source>
        <dbReference type="ARBA" id="ARBA00022448"/>
    </source>
</evidence>
<dbReference type="GO" id="GO:0005524">
    <property type="term" value="F:ATP binding"/>
    <property type="evidence" value="ECO:0007669"/>
    <property type="project" value="UniProtKB-KW"/>
</dbReference>
<keyword evidence="2" id="KW-0547">Nucleotide-binding</keyword>
<evidence type="ECO:0000313" key="6">
    <source>
        <dbReference type="Proteomes" id="UP000245202"/>
    </source>
</evidence>
<dbReference type="SMART" id="SM00382">
    <property type="entry name" value="AAA"/>
    <property type="match status" value="1"/>
</dbReference>
<dbReference type="InterPro" id="IPR003593">
    <property type="entry name" value="AAA+_ATPase"/>
</dbReference>
<dbReference type="AlphaFoldDB" id="A0A2R5EW01"/>
<sequence length="369" mass="41553">MARVSFHHVYKQYRSEKKTSVTDFHLEIEDGEFVVLVGPSGCGKTTTLRMLSGLEDITEGEIYIGDRYINYVSPKDRDIAMVFQNYALYPNLSVYENMALGLKLRKTAKHEIELRVKKAAKILEISALLDKKPNQLSGGQKQRVALGRAIVREPEVFLMDEPLSNLDAKLRTQTRSELIRLHQELQTTTVYVTHDQTEAMTMGSRIVVMKDGIIQQAAAPEFIYRQPANLFVASFIGSPAMNLIEGSIEEDGGTHYFSNRRLRLEIPPQYKPFLASGKLRNVVMGIRPEHVLLEPTLEDPNDSYGAVIDVIELMGSDSYLYLSMGDTRVIARAIEPGSKFHVTDKIDIGFRMEMAHFFDAESGGNLGIF</sequence>
<dbReference type="Pfam" id="PF17912">
    <property type="entry name" value="OB_MalK"/>
    <property type="match status" value="1"/>
</dbReference>
<comment type="caution">
    <text evidence="5">The sequence shown here is derived from an EMBL/GenBank/DDBJ whole genome shotgun (WGS) entry which is preliminary data.</text>
</comment>
<evidence type="ECO:0000313" key="5">
    <source>
        <dbReference type="EMBL" id="GBG07581.1"/>
    </source>
</evidence>
<dbReference type="NCBIfam" id="NF008653">
    <property type="entry name" value="PRK11650.1"/>
    <property type="match status" value="1"/>
</dbReference>
<dbReference type="InterPro" id="IPR008995">
    <property type="entry name" value="Mo/tungstate-bd_C_term_dom"/>
</dbReference>
<dbReference type="FunFam" id="3.40.50.300:FF:000042">
    <property type="entry name" value="Maltose/maltodextrin ABC transporter, ATP-binding protein"/>
    <property type="match status" value="1"/>
</dbReference>
<organism evidence="5 6">
    <name type="scientific">Paenibacillus agaridevorans</name>
    <dbReference type="NCBI Taxonomy" id="171404"/>
    <lineage>
        <taxon>Bacteria</taxon>
        <taxon>Bacillati</taxon>
        <taxon>Bacillota</taxon>
        <taxon>Bacilli</taxon>
        <taxon>Bacillales</taxon>
        <taxon>Paenibacillaceae</taxon>
        <taxon>Paenibacillus</taxon>
    </lineage>
</organism>
<dbReference type="GO" id="GO:0140359">
    <property type="term" value="F:ABC-type transporter activity"/>
    <property type="evidence" value="ECO:0007669"/>
    <property type="project" value="InterPro"/>
</dbReference>
<dbReference type="EMBL" id="BDQX01000098">
    <property type="protein sequence ID" value="GBG07581.1"/>
    <property type="molecule type" value="Genomic_DNA"/>
</dbReference>
<accession>A0A2R5EW01</accession>
<keyword evidence="1" id="KW-0813">Transport</keyword>
<feature type="domain" description="ABC transporter" evidence="4">
    <location>
        <begin position="4"/>
        <end position="236"/>
    </location>
</feature>
<dbReference type="PANTHER" id="PTHR43875">
    <property type="entry name" value="MALTODEXTRIN IMPORT ATP-BINDING PROTEIN MSMX"/>
    <property type="match status" value="1"/>
</dbReference>
<dbReference type="GO" id="GO:0016887">
    <property type="term" value="F:ATP hydrolysis activity"/>
    <property type="evidence" value="ECO:0007669"/>
    <property type="project" value="InterPro"/>
</dbReference>
<dbReference type="PROSITE" id="PS50893">
    <property type="entry name" value="ABC_TRANSPORTER_2"/>
    <property type="match status" value="1"/>
</dbReference>
<dbReference type="Proteomes" id="UP000245202">
    <property type="component" value="Unassembled WGS sequence"/>
</dbReference>
<evidence type="ECO:0000256" key="2">
    <source>
        <dbReference type="ARBA" id="ARBA00022741"/>
    </source>
</evidence>
<keyword evidence="3" id="KW-0067">ATP-binding</keyword>
<dbReference type="InterPro" id="IPR040582">
    <property type="entry name" value="OB_MalK-like"/>
</dbReference>
<name>A0A2R5EW01_9BACL</name>
<dbReference type="PROSITE" id="PS00211">
    <property type="entry name" value="ABC_TRANSPORTER_1"/>
    <property type="match status" value="1"/>
</dbReference>
<dbReference type="RefSeq" id="WP_108992614.1">
    <property type="nucleotide sequence ID" value="NZ_BDQX01000098.1"/>
</dbReference>
<reference evidence="5 6" key="1">
    <citation type="submission" date="2017-08" db="EMBL/GenBank/DDBJ databases">
        <title>Substantial Increase in Enzyme Production by Combined Drug-Resistance Mutations in Paenibacillus agaridevorans.</title>
        <authorList>
            <person name="Tanaka Y."/>
            <person name="Funane K."/>
            <person name="Hosaka T."/>
            <person name="Shiwa Y."/>
            <person name="Fujita N."/>
            <person name="Miyazaki T."/>
            <person name="Yoshikawa H."/>
            <person name="Murakami K."/>
            <person name="Kasahara K."/>
            <person name="Inaoka T."/>
            <person name="Hiraga Y."/>
            <person name="Ochi K."/>
        </authorList>
    </citation>
    <scope>NUCLEOTIDE SEQUENCE [LARGE SCALE GENOMIC DNA]</scope>
    <source>
        <strain evidence="5 6">T-3040</strain>
    </source>
</reference>
<dbReference type="InterPro" id="IPR015855">
    <property type="entry name" value="ABC_transpr_MalK-like"/>
</dbReference>
<protein>
    <recommendedName>
        <fullName evidence="4">ABC transporter domain-containing protein</fullName>
    </recommendedName>
</protein>
<dbReference type="GO" id="GO:0055052">
    <property type="term" value="C:ATP-binding cassette (ABC) transporter complex, substrate-binding subunit-containing"/>
    <property type="evidence" value="ECO:0007669"/>
    <property type="project" value="TreeGrafter"/>
</dbReference>
<proteinExistence type="predicted"/>
<dbReference type="Pfam" id="PF00005">
    <property type="entry name" value="ABC_tran"/>
    <property type="match status" value="1"/>
</dbReference>
<keyword evidence="6" id="KW-1185">Reference proteome</keyword>
<dbReference type="InterPro" id="IPR027417">
    <property type="entry name" value="P-loop_NTPase"/>
</dbReference>